<protein>
    <recommendedName>
        <fullName evidence="2">Polysaccharide pyruvyl transferase domain-containing protein</fullName>
    </recommendedName>
</protein>
<dbReference type="RefSeq" id="WP_106221049.1">
    <property type="nucleotide sequence ID" value="NZ_PVWP01000005.1"/>
</dbReference>
<evidence type="ECO:0000259" key="2">
    <source>
        <dbReference type="Pfam" id="PF04230"/>
    </source>
</evidence>
<dbReference type="InterPro" id="IPR007345">
    <property type="entry name" value="Polysacch_pyruvyl_Trfase"/>
</dbReference>
<comment type="caution">
    <text evidence="3">The sequence shown here is derived from an EMBL/GenBank/DDBJ whole genome shotgun (WGS) entry which is preliminary data.</text>
</comment>
<dbReference type="EMBL" id="PVWP01000005">
    <property type="protein sequence ID" value="PSB37674.1"/>
    <property type="molecule type" value="Genomic_DNA"/>
</dbReference>
<dbReference type="Pfam" id="PF04230">
    <property type="entry name" value="PS_pyruv_trans"/>
    <property type="match status" value="1"/>
</dbReference>
<dbReference type="Proteomes" id="UP000238218">
    <property type="component" value="Unassembled WGS sequence"/>
</dbReference>
<evidence type="ECO:0000256" key="1">
    <source>
        <dbReference type="SAM" id="MobiDB-lite"/>
    </source>
</evidence>
<evidence type="ECO:0000313" key="3">
    <source>
        <dbReference type="EMBL" id="PSB37674.1"/>
    </source>
</evidence>
<gene>
    <name evidence="3" type="ORF">C7B81_09245</name>
</gene>
<reference evidence="3 4" key="1">
    <citation type="submission" date="2018-02" db="EMBL/GenBank/DDBJ databases">
        <authorList>
            <person name="Moore K."/>
            <person name="Momper L."/>
        </authorList>
    </citation>
    <scope>NUCLEOTIDE SEQUENCE [LARGE SCALE GENOMIC DNA]</scope>
    <source>
        <strain evidence="3 4">CCALA 015</strain>
    </source>
</reference>
<sequence length="500" mass="54295">MNPDAILFGAFERHNFGDLLMGFAFEKLLQQKGIRTIHASILENDLTAWGGTRVHSIFRLLASGLETSIPILHVGGETASCSFMEALACDSPAPLPFHLKDVVSSDVHQQLGTDRPFPYLTPTEERIDKELKRWENRLFYGIGLTQLADDSAQNEHLKASLTAARMIGFRDAHSLSNAKSLGVVQTTYAPDIVLSISRLMPVANPGNPPYLLLHFNGGYLQRHAATLIQSLSQIAGGFAGGLKIGLAGTANYHDSLEGLYRFKQLADESSVPVEVLPSVDIFTICQQIASAAAVVSTSLHYRIVARSYGVPRLTMNVHKVNCWSESNDGGYPFGVEPDGLAFAVNSLIASVHPVRMVDDPAQMKDLSIIDSHIETITGIIKAAAPSSERPRLKDATPQPTAPATDLWVASMVHCLDDRERSIRAQAETIRAQDAVLSSKTRLLRRLLHLLLAAVRRSQPWGAAPSGQSRQHRPGDPGGSAANGDSPHPGNSEKVVQRIRP</sequence>
<evidence type="ECO:0000313" key="4">
    <source>
        <dbReference type="Proteomes" id="UP000238218"/>
    </source>
</evidence>
<feature type="region of interest" description="Disordered" evidence="1">
    <location>
        <begin position="459"/>
        <end position="500"/>
    </location>
</feature>
<feature type="domain" description="Polysaccharide pyruvyl transferase" evidence="2">
    <location>
        <begin position="15"/>
        <end position="315"/>
    </location>
</feature>
<organism evidence="3 4">
    <name type="scientific">Aphanothece cf. minutissima CCALA 015</name>
    <dbReference type="NCBI Taxonomy" id="2107695"/>
    <lineage>
        <taxon>Bacteria</taxon>
        <taxon>Bacillati</taxon>
        <taxon>Cyanobacteriota</taxon>
        <taxon>Cyanophyceae</taxon>
        <taxon>Oscillatoriophycideae</taxon>
        <taxon>Chroococcales</taxon>
        <taxon>Aphanothecaceae</taxon>
        <taxon>Aphanothece</taxon>
    </lineage>
</organism>
<name>A0ABX5F7U0_9CHRO</name>
<accession>A0ABX5F7U0</accession>
<proteinExistence type="predicted"/>
<keyword evidence="4" id="KW-1185">Reference proteome</keyword>
<reference evidence="3 4" key="2">
    <citation type="submission" date="2018-03" db="EMBL/GenBank/DDBJ databases">
        <title>The ancient ancestry and fast evolution of plastids.</title>
        <authorList>
            <person name="Moore K.R."/>
            <person name="Magnabosco C."/>
            <person name="Momper L."/>
            <person name="Gold D.A."/>
            <person name="Bosak T."/>
            <person name="Fournier G.P."/>
        </authorList>
    </citation>
    <scope>NUCLEOTIDE SEQUENCE [LARGE SCALE GENOMIC DNA]</scope>
    <source>
        <strain evidence="3 4">CCALA 015</strain>
    </source>
</reference>